<organism evidence="3 4">
    <name type="scientific">Microbacterium allomyrinae</name>
    <dbReference type="NCBI Taxonomy" id="2830666"/>
    <lineage>
        <taxon>Bacteria</taxon>
        <taxon>Bacillati</taxon>
        <taxon>Actinomycetota</taxon>
        <taxon>Actinomycetes</taxon>
        <taxon>Micrococcales</taxon>
        <taxon>Microbacteriaceae</taxon>
        <taxon>Microbacterium</taxon>
    </lineage>
</organism>
<comment type="caution">
    <text evidence="3">The sequence shown here is derived from an EMBL/GenBank/DDBJ whole genome shotgun (WGS) entry which is preliminary data.</text>
</comment>
<keyword evidence="1" id="KW-1133">Transmembrane helix</keyword>
<proteinExistence type="predicted"/>
<protein>
    <submittedName>
        <fullName evidence="3">LPXTG cell wall anchor domain-containing protein</fullName>
    </submittedName>
</protein>
<keyword evidence="2" id="KW-0732">Signal</keyword>
<feature type="signal peptide" evidence="2">
    <location>
        <begin position="1"/>
        <end position="25"/>
    </location>
</feature>
<dbReference type="RefSeq" id="WP_229386072.1">
    <property type="nucleotide sequence ID" value="NZ_JAGTTN010000009.1"/>
</dbReference>
<feature type="transmembrane region" description="Helical" evidence="1">
    <location>
        <begin position="145"/>
        <end position="166"/>
    </location>
</feature>
<dbReference type="AlphaFoldDB" id="A0A9X1LZJ2"/>
<dbReference type="Proteomes" id="UP001139354">
    <property type="component" value="Unassembled WGS sequence"/>
</dbReference>
<dbReference type="EMBL" id="JAGTTN010000009">
    <property type="protein sequence ID" value="MCC2034070.1"/>
    <property type="molecule type" value="Genomic_DNA"/>
</dbReference>
<keyword evidence="1" id="KW-0812">Transmembrane</keyword>
<evidence type="ECO:0000256" key="2">
    <source>
        <dbReference type="SAM" id="SignalP"/>
    </source>
</evidence>
<keyword evidence="4" id="KW-1185">Reference proteome</keyword>
<reference evidence="3" key="1">
    <citation type="submission" date="2021-04" db="EMBL/GenBank/DDBJ databases">
        <title>Microbacterium tenobrionis sp. nov. and Microbacterium allomyrinae sp. nov., isolated from larvae of Tenobrio molitor and Allomyrina dichotoma, respectively.</title>
        <authorList>
            <person name="Lee S.D."/>
        </authorList>
    </citation>
    <scope>NUCLEOTIDE SEQUENCE</scope>
    <source>
        <strain evidence="3">BWT-G7</strain>
    </source>
</reference>
<name>A0A9X1LZJ2_9MICO</name>
<accession>A0A9X1LZJ2</accession>
<sequence>MFKKTLSVVGIAAALILGSAAAATAYTIPPGGLEASDTTIAPGETITLTVNDIEGETSATFTATGGPSTLASIVLASSTSSSVTKTVADGSASASFTPQAAGEYTVTATGGFGTEFGSVVITVTAPAAAGGTGTLPSTGGSVPAAAIWFGAGALGLGGIAVAAGVARKRASSKV</sequence>
<gene>
    <name evidence="3" type="ORF">KEC57_17925</name>
</gene>
<evidence type="ECO:0000313" key="3">
    <source>
        <dbReference type="EMBL" id="MCC2034070.1"/>
    </source>
</evidence>
<evidence type="ECO:0000313" key="4">
    <source>
        <dbReference type="Proteomes" id="UP001139354"/>
    </source>
</evidence>
<feature type="chain" id="PRO_5040911108" evidence="2">
    <location>
        <begin position="26"/>
        <end position="174"/>
    </location>
</feature>
<keyword evidence="1" id="KW-0472">Membrane</keyword>
<dbReference type="NCBIfam" id="TIGR01167">
    <property type="entry name" value="LPXTG_anchor"/>
    <property type="match status" value="1"/>
</dbReference>
<evidence type="ECO:0000256" key="1">
    <source>
        <dbReference type="SAM" id="Phobius"/>
    </source>
</evidence>